<evidence type="ECO:0000256" key="3">
    <source>
        <dbReference type="ARBA" id="ARBA00023125"/>
    </source>
</evidence>
<dbReference type="GO" id="GO:0000976">
    <property type="term" value="F:transcription cis-regulatory region binding"/>
    <property type="evidence" value="ECO:0007669"/>
    <property type="project" value="TreeGrafter"/>
</dbReference>
<name>A0A1V0B705_9GAMM</name>
<feature type="domain" description="HTH lysR-type" evidence="5">
    <location>
        <begin position="5"/>
        <end position="62"/>
    </location>
</feature>
<dbReference type="Pfam" id="PF00126">
    <property type="entry name" value="HTH_1"/>
    <property type="match status" value="1"/>
</dbReference>
<evidence type="ECO:0000256" key="4">
    <source>
        <dbReference type="ARBA" id="ARBA00023163"/>
    </source>
</evidence>
<dbReference type="Gene3D" id="3.40.190.290">
    <property type="match status" value="1"/>
</dbReference>
<dbReference type="KEGG" id="ppha:BVH74_13380"/>
<keyword evidence="7" id="KW-1185">Reference proteome</keyword>
<proteinExistence type="inferred from homology"/>
<dbReference type="PANTHER" id="PTHR30126:SF91">
    <property type="entry name" value="LYSR FAMILY TRANSCRIPTIONAL REGULATOR"/>
    <property type="match status" value="1"/>
</dbReference>
<dbReference type="InterPro" id="IPR036390">
    <property type="entry name" value="WH_DNA-bd_sf"/>
</dbReference>
<dbReference type="Proteomes" id="UP000243488">
    <property type="component" value="Chromosome"/>
</dbReference>
<dbReference type="SUPFAM" id="SSF53850">
    <property type="entry name" value="Periplasmic binding protein-like II"/>
    <property type="match status" value="1"/>
</dbReference>
<evidence type="ECO:0000256" key="2">
    <source>
        <dbReference type="ARBA" id="ARBA00023015"/>
    </source>
</evidence>
<dbReference type="Gene3D" id="1.10.10.10">
    <property type="entry name" value="Winged helix-like DNA-binding domain superfamily/Winged helix DNA-binding domain"/>
    <property type="match status" value="1"/>
</dbReference>
<organism evidence="6 7">
    <name type="scientific">Halopseudomonas phragmitis</name>
    <dbReference type="NCBI Taxonomy" id="1931241"/>
    <lineage>
        <taxon>Bacteria</taxon>
        <taxon>Pseudomonadati</taxon>
        <taxon>Pseudomonadota</taxon>
        <taxon>Gammaproteobacteria</taxon>
        <taxon>Pseudomonadales</taxon>
        <taxon>Pseudomonadaceae</taxon>
        <taxon>Halopseudomonas</taxon>
    </lineage>
</organism>
<sequence>MLDALTLDQMRIFVAVVEAGSFRGAASRLLRVQSAVSHSIANLEAQLGVTLFDRSGHRPTLTREGQALLADARAILLKVDSMRARARGLGEGVELELPIVVDTLFPIATVAAALRHMRKAYPSVGVRLSIAALGGPLTALMERRCTLGIMVGEDFRDPRIELEALSSFPLIAVAASDHPLAVRAETENLSGDELMEHLQIVQQDPTPLSEGRDFGVLSPGTWRVSSQEAKHALILGGLGWGRLPLWLVERDLAERRLVRLPAAALGPRGEAPVHAYLARRIDEPLGPAGRVLREALLGCAGGALPGFLP</sequence>
<dbReference type="InterPro" id="IPR036388">
    <property type="entry name" value="WH-like_DNA-bd_sf"/>
</dbReference>
<dbReference type="STRING" id="1931241.BVH74_13380"/>
<evidence type="ECO:0000259" key="5">
    <source>
        <dbReference type="PROSITE" id="PS50931"/>
    </source>
</evidence>
<dbReference type="GO" id="GO:0003700">
    <property type="term" value="F:DNA-binding transcription factor activity"/>
    <property type="evidence" value="ECO:0007669"/>
    <property type="project" value="InterPro"/>
</dbReference>
<dbReference type="InterPro" id="IPR000847">
    <property type="entry name" value="LysR_HTH_N"/>
</dbReference>
<protein>
    <submittedName>
        <fullName evidence="6">LysR family transcriptional regulator</fullName>
    </submittedName>
</protein>
<dbReference type="FunFam" id="1.10.10.10:FF:000001">
    <property type="entry name" value="LysR family transcriptional regulator"/>
    <property type="match status" value="1"/>
</dbReference>
<keyword evidence="2" id="KW-0805">Transcription regulation</keyword>
<dbReference type="AlphaFoldDB" id="A0A1V0B705"/>
<dbReference type="Pfam" id="PF03466">
    <property type="entry name" value="LysR_substrate"/>
    <property type="match status" value="1"/>
</dbReference>
<comment type="similarity">
    <text evidence="1">Belongs to the LysR transcriptional regulatory family.</text>
</comment>
<dbReference type="PROSITE" id="PS50931">
    <property type="entry name" value="HTH_LYSR"/>
    <property type="match status" value="1"/>
</dbReference>
<accession>A0A1V0B705</accession>
<keyword evidence="4" id="KW-0804">Transcription</keyword>
<dbReference type="EMBL" id="CP020100">
    <property type="protein sequence ID" value="AQZ95680.1"/>
    <property type="molecule type" value="Genomic_DNA"/>
</dbReference>
<evidence type="ECO:0000313" key="6">
    <source>
        <dbReference type="EMBL" id="AQZ95680.1"/>
    </source>
</evidence>
<dbReference type="PRINTS" id="PR00039">
    <property type="entry name" value="HTHLYSR"/>
</dbReference>
<evidence type="ECO:0000256" key="1">
    <source>
        <dbReference type="ARBA" id="ARBA00009437"/>
    </source>
</evidence>
<dbReference type="SUPFAM" id="SSF46785">
    <property type="entry name" value="Winged helix' DNA-binding domain"/>
    <property type="match status" value="1"/>
</dbReference>
<evidence type="ECO:0000313" key="7">
    <source>
        <dbReference type="Proteomes" id="UP000243488"/>
    </source>
</evidence>
<reference evidence="6 7" key="1">
    <citation type="submission" date="2017-03" db="EMBL/GenBank/DDBJ databases">
        <title>Complete genome sequence of the novel DNRA strain Pseudomonas sp. S-6-2 isolated from Chinese polluted river sediment. Journal of Biotechnology.</title>
        <authorList>
            <person name="Li J."/>
            <person name="Xiang F."/>
            <person name="Wang L."/>
            <person name="Xi L."/>
            <person name="Liu J."/>
        </authorList>
    </citation>
    <scope>NUCLEOTIDE SEQUENCE [LARGE SCALE GENOMIC DNA]</scope>
    <source>
        <strain evidence="6 7">S-6-2</strain>
    </source>
</reference>
<dbReference type="RefSeq" id="WP_080050547.1">
    <property type="nucleotide sequence ID" value="NZ_CP020100.1"/>
</dbReference>
<dbReference type="InterPro" id="IPR005119">
    <property type="entry name" value="LysR_subst-bd"/>
</dbReference>
<dbReference type="PANTHER" id="PTHR30126">
    <property type="entry name" value="HTH-TYPE TRANSCRIPTIONAL REGULATOR"/>
    <property type="match status" value="1"/>
</dbReference>
<gene>
    <name evidence="6" type="ORF">BVH74_13380</name>
</gene>
<keyword evidence="3" id="KW-0238">DNA-binding</keyword>